<reference evidence="2 3" key="1">
    <citation type="journal article" date="2011" name="PLoS Pathog.">
        <title>Endophytic Life Strategies Decoded by Genome and Transcriptome Analyses of the Mutualistic Root Symbiont Piriformospora indica.</title>
        <authorList>
            <person name="Zuccaro A."/>
            <person name="Lahrmann U."/>
            <person name="Guldener U."/>
            <person name="Langen G."/>
            <person name="Pfiffi S."/>
            <person name="Biedenkopf D."/>
            <person name="Wong P."/>
            <person name="Samans B."/>
            <person name="Grimm C."/>
            <person name="Basiewicz M."/>
            <person name="Murat C."/>
            <person name="Martin F."/>
            <person name="Kogel K.H."/>
        </authorList>
    </citation>
    <scope>NUCLEOTIDE SEQUENCE [LARGE SCALE GENOMIC DNA]</scope>
    <source>
        <strain evidence="2 3">DSM 11827</strain>
    </source>
</reference>
<evidence type="ECO:0000313" key="3">
    <source>
        <dbReference type="Proteomes" id="UP000007148"/>
    </source>
</evidence>
<gene>
    <name evidence="2" type="ORF">PIIN_08272</name>
</gene>
<dbReference type="EMBL" id="CAFZ01000302">
    <property type="protein sequence ID" value="CCA74319.1"/>
    <property type="molecule type" value="Genomic_DNA"/>
</dbReference>
<feature type="compositionally biased region" description="Low complexity" evidence="1">
    <location>
        <begin position="166"/>
        <end position="181"/>
    </location>
</feature>
<dbReference type="AlphaFoldDB" id="G4TSM6"/>
<keyword evidence="3" id="KW-1185">Reference proteome</keyword>
<proteinExistence type="predicted"/>
<evidence type="ECO:0000313" key="2">
    <source>
        <dbReference type="EMBL" id="CCA74319.1"/>
    </source>
</evidence>
<sequence length="362" mass="38890">MENALRNPHWNSLTSADVGILDNGGAEEDVLPPQSQPNLRPSTSHAHYVGHSDSSPSHAFDFIPPLTNHLPPLPGQVFPPSSLRASMAAVRRSAIGPITHSLEWPPLPASTLSRVFEPTTVAAASHTFGAYGNPVEGDWSPWTPHPLSSTYDYWSPGGCLPQTVHSPASDSGSGSSGATTPLADYYYQQQQQQQQQQQAFHPQPHIMLQDEEDDFSPPNSVGSSQHSTPALGAIPLPTAPLSDKHQAILSSFKSPTTDIPNTTVPPRSENERYHCTECSKTLLGFDAETRGITYKKDAGGFSGTSLKNTSQTQVRRQVTRAMSHATFVDFARSDVIVPGHLAANAVVVIVSAYTGLTAKSEE</sequence>
<feature type="compositionally biased region" description="Polar residues" evidence="1">
    <location>
        <begin position="36"/>
        <end position="45"/>
    </location>
</feature>
<accession>G4TSM6</accession>
<dbReference type="InParanoid" id="G4TSM6"/>
<dbReference type="HOGENOM" id="CLU_765290_0_0_1"/>
<evidence type="ECO:0000256" key="1">
    <source>
        <dbReference type="SAM" id="MobiDB-lite"/>
    </source>
</evidence>
<comment type="caution">
    <text evidence="2">The sequence shown here is derived from an EMBL/GenBank/DDBJ whole genome shotgun (WGS) entry which is preliminary data.</text>
</comment>
<feature type="region of interest" description="Disordered" evidence="1">
    <location>
        <begin position="14"/>
        <end position="53"/>
    </location>
</feature>
<organism evidence="2 3">
    <name type="scientific">Serendipita indica (strain DSM 11827)</name>
    <name type="common">Root endophyte fungus</name>
    <name type="synonym">Piriformospora indica</name>
    <dbReference type="NCBI Taxonomy" id="1109443"/>
    <lineage>
        <taxon>Eukaryota</taxon>
        <taxon>Fungi</taxon>
        <taxon>Dikarya</taxon>
        <taxon>Basidiomycota</taxon>
        <taxon>Agaricomycotina</taxon>
        <taxon>Agaricomycetes</taxon>
        <taxon>Sebacinales</taxon>
        <taxon>Serendipitaceae</taxon>
        <taxon>Serendipita</taxon>
    </lineage>
</organism>
<dbReference type="Proteomes" id="UP000007148">
    <property type="component" value="Unassembled WGS sequence"/>
</dbReference>
<protein>
    <submittedName>
        <fullName evidence="2">Uncharacterized protein</fullName>
    </submittedName>
</protein>
<feature type="region of interest" description="Disordered" evidence="1">
    <location>
        <begin position="162"/>
        <end position="181"/>
    </location>
</feature>
<name>G4TSM6_SERID</name>